<evidence type="ECO:0000313" key="1">
    <source>
        <dbReference type="EMBL" id="ASU03587.1"/>
    </source>
</evidence>
<accession>A0A223LGP8</accession>
<dbReference type="Proteomes" id="UP000225553">
    <property type="component" value="Segment"/>
</dbReference>
<protein>
    <submittedName>
        <fullName evidence="1">Putative capsid and scaffold protein</fullName>
    </submittedName>
</protein>
<dbReference type="EMBL" id="MF459646">
    <property type="protein sequence ID" value="ASU03587.1"/>
    <property type="molecule type" value="Genomic_DNA"/>
</dbReference>
<organism evidence="1 2">
    <name type="scientific">Erwinia phage vB_EamM_RisingSun</name>
    <dbReference type="NCBI Taxonomy" id="2026080"/>
    <lineage>
        <taxon>Viruses</taxon>
        <taxon>Duplodnaviria</taxon>
        <taxon>Heunggongvirae</taxon>
        <taxon>Uroviricota</taxon>
        <taxon>Caudoviricetes</taxon>
        <taxon>Chimalliviridae</taxon>
        <taxon>Risingsunvirus</taxon>
        <taxon>Risingsunvirus risingsun</taxon>
    </lineage>
</organism>
<reference evidence="2" key="1">
    <citation type="submission" date="2017-07" db="EMBL/GenBank/DDBJ databases">
        <authorList>
            <person name="Putnam M.J."/>
            <person name="Sharma R."/>
            <person name="Kruger J.L."/>
            <person name="Berg J.A."/>
            <person name="Payne A.M."/>
            <person name="Fajardo C.P."/>
            <person name="Breakwell D.P."/>
            <person name="Hope S."/>
            <person name="Grose J.H."/>
        </authorList>
    </citation>
    <scope>NUCLEOTIDE SEQUENCE [LARGE SCALE GENOMIC DNA]</scope>
</reference>
<keyword evidence="2" id="KW-1185">Reference proteome</keyword>
<evidence type="ECO:0000313" key="2">
    <source>
        <dbReference type="Proteomes" id="UP000225553"/>
    </source>
</evidence>
<dbReference type="OrthoDB" id="1387at10239"/>
<dbReference type="InterPro" id="IPR057920">
    <property type="entry name" value="PhiKZ_MCP"/>
</dbReference>
<proteinExistence type="predicted"/>
<sequence length="727" mass="77653">MAKLITGKVNGGANLFHAIRSSLSQGTLGTIQGTEGYGSFASALDMVSGQEGAALKSQLSQLNASNFDAFAGALRRKGTPASTEVEFRDAIANFSALAGNEGFSLQNEKGSEQDIKAVNLTLNAQSHRQTAAAEALFKTITVNYEDDGAELVVRAAGLGNYVYGASAWQSASELRPIFGLLRTGEMFKDEVLALYPVYPTDANDDNRELFAEASFTPVKDATYPQGDAYGRQGHKTQQLKVPVVVPNLLGLCQAPGQRAWTSTDEIESNSITVRQVGVTAKIGAAGSTTDANFFINTGSMSNNTFGPLSTGQSSDDRGLNAHIRDLPAFSVVDKDGNPVGETLFADWKAAGYEPMLTLTLGGNFQRQTNELRLNPGSVTITALRDIPTGNVISIGKADATTKPLFKRLTAGVVASALLTFNVSNTSNGNFGYRIEVYDARKHLSVRRRSPVSVKYPVSKDDVNSESLDYAIQQMSVVINNQCSKDAFDEAEKHLEYITSINNTPVVGNHQGSNILPGQHFVTATAVNRKLKLADVVSAVGNNEIFDAVCAAIINEVADITAALNTKSGLAAISEYGNVDKLDWTVVTHQNLARFFIRSGDARTIGGWDSIKVEATNFDSMIGKILIVPRNTSNDDSINPLGGIGVNISKENIVVQGNVTRDQQDFGVVMTMPTYRHWPICPVIGSLIIEDADKLLTDEGLISQLAKLRVQVANAADIGTGAGTDPNA</sequence>
<dbReference type="Pfam" id="PF25620">
    <property type="entry name" value="PhiKZ_MCP"/>
    <property type="match status" value="1"/>
</dbReference>
<name>A0A223LGP8_9CAUD</name>
<gene>
    <name evidence="1" type="ORF">RISINGSUN_83</name>
</gene>